<evidence type="ECO:0000259" key="8">
    <source>
        <dbReference type="PROSITE" id="PS50157"/>
    </source>
</evidence>
<proteinExistence type="predicted"/>
<evidence type="ECO:0000256" key="7">
    <source>
        <dbReference type="PROSITE-ProRule" id="PRU00042"/>
    </source>
</evidence>
<dbReference type="Pfam" id="PF00096">
    <property type="entry name" value="zf-C2H2"/>
    <property type="match status" value="2"/>
</dbReference>
<organism evidence="9 10">
    <name type="scientific">Bombardia bombarda</name>
    <dbReference type="NCBI Taxonomy" id="252184"/>
    <lineage>
        <taxon>Eukaryota</taxon>
        <taxon>Fungi</taxon>
        <taxon>Dikarya</taxon>
        <taxon>Ascomycota</taxon>
        <taxon>Pezizomycotina</taxon>
        <taxon>Sordariomycetes</taxon>
        <taxon>Sordariomycetidae</taxon>
        <taxon>Sordariales</taxon>
        <taxon>Lasiosphaeriaceae</taxon>
        <taxon>Bombardia</taxon>
    </lineage>
</organism>
<dbReference type="PROSITE" id="PS50157">
    <property type="entry name" value="ZINC_FINGER_C2H2_2"/>
    <property type="match status" value="1"/>
</dbReference>
<evidence type="ECO:0000313" key="9">
    <source>
        <dbReference type="EMBL" id="KAK0625071.1"/>
    </source>
</evidence>
<dbReference type="GO" id="GO:0000978">
    <property type="term" value="F:RNA polymerase II cis-regulatory region sequence-specific DNA binding"/>
    <property type="evidence" value="ECO:0007669"/>
    <property type="project" value="TreeGrafter"/>
</dbReference>
<keyword evidence="6" id="KW-0539">Nucleus</keyword>
<evidence type="ECO:0000256" key="2">
    <source>
        <dbReference type="ARBA" id="ARBA00022723"/>
    </source>
</evidence>
<reference evidence="9" key="1">
    <citation type="submission" date="2023-06" db="EMBL/GenBank/DDBJ databases">
        <title>Genome-scale phylogeny and comparative genomics of the fungal order Sordariales.</title>
        <authorList>
            <consortium name="Lawrence Berkeley National Laboratory"/>
            <person name="Hensen N."/>
            <person name="Bonometti L."/>
            <person name="Westerberg I."/>
            <person name="Brannstrom I.O."/>
            <person name="Guillou S."/>
            <person name="Cros-Aarteil S."/>
            <person name="Calhoun S."/>
            <person name="Haridas S."/>
            <person name="Kuo A."/>
            <person name="Mondo S."/>
            <person name="Pangilinan J."/>
            <person name="Riley R."/>
            <person name="LaButti K."/>
            <person name="Andreopoulos B."/>
            <person name="Lipzen A."/>
            <person name="Chen C."/>
            <person name="Yanf M."/>
            <person name="Daum C."/>
            <person name="Ng V."/>
            <person name="Clum A."/>
            <person name="Steindorff A."/>
            <person name="Ohm R."/>
            <person name="Martin F."/>
            <person name="Silar P."/>
            <person name="Natvig D."/>
            <person name="Lalanne C."/>
            <person name="Gautier V."/>
            <person name="Ament-velasquez S.L."/>
            <person name="Kruys A."/>
            <person name="Hutchinson M.I."/>
            <person name="Powell A.J."/>
            <person name="Barry K."/>
            <person name="Miller A.N."/>
            <person name="Grigoriev I.V."/>
            <person name="Debuchy R."/>
            <person name="Gladieux P."/>
            <person name="Thoren M.H."/>
            <person name="Johannesson H."/>
        </authorList>
    </citation>
    <scope>NUCLEOTIDE SEQUENCE</scope>
    <source>
        <strain evidence="9">SMH3391-2</strain>
    </source>
</reference>
<evidence type="ECO:0000313" key="10">
    <source>
        <dbReference type="Proteomes" id="UP001174934"/>
    </source>
</evidence>
<dbReference type="FunFam" id="3.30.160.60:FF:001666">
    <property type="entry name" value="MDS1 and EVI1 complex locus"/>
    <property type="match status" value="1"/>
</dbReference>
<dbReference type="EMBL" id="JAULSR010000003">
    <property type="protein sequence ID" value="KAK0625071.1"/>
    <property type="molecule type" value="Genomic_DNA"/>
</dbReference>
<dbReference type="Proteomes" id="UP001174934">
    <property type="component" value="Unassembled WGS sequence"/>
</dbReference>
<keyword evidence="4 7" id="KW-0863">Zinc-finger</keyword>
<comment type="caution">
    <text evidence="9">The sequence shown here is derived from an EMBL/GenBank/DDBJ whole genome shotgun (WGS) entry which is preliminary data.</text>
</comment>
<keyword evidence="5" id="KW-0862">Zinc</keyword>
<evidence type="ECO:0000256" key="3">
    <source>
        <dbReference type="ARBA" id="ARBA00022737"/>
    </source>
</evidence>
<dbReference type="SUPFAM" id="SSF57667">
    <property type="entry name" value="beta-beta-alpha zinc fingers"/>
    <property type="match status" value="1"/>
</dbReference>
<dbReference type="AlphaFoldDB" id="A0AA40C4G8"/>
<evidence type="ECO:0000256" key="6">
    <source>
        <dbReference type="ARBA" id="ARBA00023242"/>
    </source>
</evidence>
<dbReference type="PANTHER" id="PTHR23235">
    <property type="entry name" value="KRUEPPEL-LIKE TRANSCRIPTION FACTOR"/>
    <property type="match status" value="1"/>
</dbReference>
<dbReference type="GO" id="GO:0000981">
    <property type="term" value="F:DNA-binding transcription factor activity, RNA polymerase II-specific"/>
    <property type="evidence" value="ECO:0007669"/>
    <property type="project" value="TreeGrafter"/>
</dbReference>
<feature type="domain" description="C2H2-type" evidence="8">
    <location>
        <begin position="37"/>
        <end position="64"/>
    </location>
</feature>
<dbReference type="PROSITE" id="PS00028">
    <property type="entry name" value="ZINC_FINGER_C2H2_1"/>
    <property type="match status" value="1"/>
</dbReference>
<dbReference type="InterPro" id="IPR013087">
    <property type="entry name" value="Znf_C2H2_type"/>
</dbReference>
<gene>
    <name evidence="9" type="ORF">B0T17DRAFT_493125</name>
</gene>
<comment type="subcellular location">
    <subcellularLocation>
        <location evidence="1">Nucleus</location>
    </subcellularLocation>
</comment>
<name>A0AA40C4G8_9PEZI</name>
<protein>
    <recommendedName>
        <fullName evidence="8">C2H2-type domain-containing protein</fullName>
    </recommendedName>
</protein>
<dbReference type="Gene3D" id="3.30.160.60">
    <property type="entry name" value="Classic Zinc Finger"/>
    <property type="match status" value="2"/>
</dbReference>
<evidence type="ECO:0000256" key="1">
    <source>
        <dbReference type="ARBA" id="ARBA00004123"/>
    </source>
</evidence>
<dbReference type="FunFam" id="3.30.160.60:FF:000100">
    <property type="entry name" value="Zinc finger 45-like"/>
    <property type="match status" value="1"/>
</dbReference>
<accession>A0AA40C4G8</accession>
<evidence type="ECO:0000256" key="4">
    <source>
        <dbReference type="ARBA" id="ARBA00022771"/>
    </source>
</evidence>
<evidence type="ECO:0000256" key="5">
    <source>
        <dbReference type="ARBA" id="ARBA00022833"/>
    </source>
</evidence>
<keyword evidence="3" id="KW-0677">Repeat</keyword>
<dbReference type="GO" id="GO:0008270">
    <property type="term" value="F:zinc ion binding"/>
    <property type="evidence" value="ECO:0007669"/>
    <property type="project" value="UniProtKB-KW"/>
</dbReference>
<keyword evidence="2" id="KW-0479">Metal-binding</keyword>
<sequence length="85" mass="9671">MSQVRGGGAISPGGQYHEFSVGPYALVRESSQQDRPFKCDMCTQCFSRNHDLKRHKRIHLATKPFPCPHCDKCFSRKDALKVSFN</sequence>
<keyword evidence="10" id="KW-1185">Reference proteome</keyword>
<dbReference type="InterPro" id="IPR036236">
    <property type="entry name" value="Znf_C2H2_sf"/>
</dbReference>
<dbReference type="GO" id="GO:0005634">
    <property type="term" value="C:nucleus"/>
    <property type="evidence" value="ECO:0007669"/>
    <property type="project" value="UniProtKB-SubCell"/>
</dbReference>
<dbReference type="PANTHER" id="PTHR23235:SF120">
    <property type="entry name" value="KRUPPEL-LIKE FACTOR 15"/>
    <property type="match status" value="1"/>
</dbReference>